<accession>A0A5C4JRV0</accession>
<reference evidence="3 4" key="1">
    <citation type="submission" date="2019-06" db="EMBL/GenBank/DDBJ databases">
        <title>Martelella lutilitoris sp. nov., isolated from a tidal mudflat.</title>
        <authorList>
            <person name="Kim Y.-J."/>
        </authorList>
    </citation>
    <scope>NUCLEOTIDE SEQUENCE [LARGE SCALE GENOMIC DNA]</scope>
    <source>
        <strain evidence="3 4">GH2-6</strain>
    </source>
</reference>
<proteinExistence type="predicted"/>
<dbReference type="InterPro" id="IPR001387">
    <property type="entry name" value="Cro/C1-type_HTH"/>
</dbReference>
<organism evidence="3 4">
    <name type="scientific">Martelella lutilitoris</name>
    <dbReference type="NCBI Taxonomy" id="2583532"/>
    <lineage>
        <taxon>Bacteria</taxon>
        <taxon>Pseudomonadati</taxon>
        <taxon>Pseudomonadota</taxon>
        <taxon>Alphaproteobacteria</taxon>
        <taxon>Hyphomicrobiales</taxon>
        <taxon>Aurantimonadaceae</taxon>
        <taxon>Martelella</taxon>
    </lineage>
</organism>
<evidence type="ECO:0000313" key="4">
    <source>
        <dbReference type="Proteomes" id="UP000307874"/>
    </source>
</evidence>
<sequence length="323" mass="35816">MRVDVQFSWTCNCFQFLSPVSMGDTMDSKIRQIVQNNIRYICSRFSSITEAADMIGINRQQLNKYLSGSGFPSLSTLSNIARKNGLTVDDLMLEHDAFVDRIDSRGRSSDPLPAVFNQTISDVIAYGKAKNASLNWLTGSYIFCLRSLADPAKITVSYGRIFQSDGLTFQKTFSPLPDALSRRGSLRVLKHEACVIEVGGLLHFYRVTNLDRTTADIGLKIMIPSFSGGGDYMSGYVLATERARKSDPRLLEVMMKRLPASSALSAVRRHCGVFDMDDPDLDPVITDFFRSKSPQTALDHDQATASPQHSIAPLRQTSAHNGR</sequence>
<dbReference type="InterPro" id="IPR010982">
    <property type="entry name" value="Lambda_DNA-bd_dom_sf"/>
</dbReference>
<dbReference type="Proteomes" id="UP000307874">
    <property type="component" value="Unassembled WGS sequence"/>
</dbReference>
<name>A0A5C4JRV0_9HYPH</name>
<dbReference type="AlphaFoldDB" id="A0A5C4JRV0"/>
<dbReference type="SUPFAM" id="SSF47413">
    <property type="entry name" value="lambda repressor-like DNA-binding domains"/>
    <property type="match status" value="1"/>
</dbReference>
<evidence type="ECO:0000313" key="3">
    <source>
        <dbReference type="EMBL" id="TNB48103.1"/>
    </source>
</evidence>
<dbReference type="PROSITE" id="PS50943">
    <property type="entry name" value="HTH_CROC1"/>
    <property type="match status" value="1"/>
</dbReference>
<comment type="caution">
    <text evidence="3">The sequence shown here is derived from an EMBL/GenBank/DDBJ whole genome shotgun (WGS) entry which is preliminary data.</text>
</comment>
<dbReference type="GO" id="GO:0003677">
    <property type="term" value="F:DNA binding"/>
    <property type="evidence" value="ECO:0007669"/>
    <property type="project" value="InterPro"/>
</dbReference>
<feature type="region of interest" description="Disordered" evidence="1">
    <location>
        <begin position="296"/>
        <end position="323"/>
    </location>
</feature>
<dbReference type="CDD" id="cd00093">
    <property type="entry name" value="HTH_XRE"/>
    <property type="match status" value="1"/>
</dbReference>
<evidence type="ECO:0000259" key="2">
    <source>
        <dbReference type="PROSITE" id="PS50943"/>
    </source>
</evidence>
<evidence type="ECO:0000256" key="1">
    <source>
        <dbReference type="SAM" id="MobiDB-lite"/>
    </source>
</evidence>
<dbReference type="EMBL" id="VCLB01000005">
    <property type="protein sequence ID" value="TNB48103.1"/>
    <property type="molecule type" value="Genomic_DNA"/>
</dbReference>
<dbReference type="SMART" id="SM00530">
    <property type="entry name" value="HTH_XRE"/>
    <property type="match status" value="1"/>
</dbReference>
<dbReference type="OrthoDB" id="8902678at2"/>
<feature type="compositionally biased region" description="Polar residues" evidence="1">
    <location>
        <begin position="303"/>
        <end position="323"/>
    </location>
</feature>
<dbReference type="Gene3D" id="1.10.260.40">
    <property type="entry name" value="lambda repressor-like DNA-binding domains"/>
    <property type="match status" value="1"/>
</dbReference>
<dbReference type="Pfam" id="PF01381">
    <property type="entry name" value="HTH_3"/>
    <property type="match status" value="1"/>
</dbReference>
<keyword evidence="4" id="KW-1185">Reference proteome</keyword>
<protein>
    <submittedName>
        <fullName evidence="3">Helix-turn-helix domain-containing protein</fullName>
    </submittedName>
</protein>
<gene>
    <name evidence="3" type="ORF">FF124_11030</name>
</gene>
<feature type="domain" description="HTH cro/C1-type" evidence="2">
    <location>
        <begin position="47"/>
        <end position="91"/>
    </location>
</feature>